<evidence type="ECO:0000313" key="4">
    <source>
        <dbReference type="EMBL" id="MPC71603.1"/>
    </source>
</evidence>
<protein>
    <submittedName>
        <fullName evidence="4">FH1/FH2 domain-containing protein 3</fullName>
    </submittedName>
</protein>
<dbReference type="GO" id="GO:0051015">
    <property type="term" value="F:actin filament binding"/>
    <property type="evidence" value="ECO:0007669"/>
    <property type="project" value="TreeGrafter"/>
</dbReference>
<proteinExistence type="predicted"/>
<name>A0A5B7HNB8_PORTR</name>
<dbReference type="GO" id="GO:0005737">
    <property type="term" value="C:cytoplasm"/>
    <property type="evidence" value="ECO:0007669"/>
    <property type="project" value="TreeGrafter"/>
</dbReference>
<sequence>MTLINKTLNGIPDQDTYYDHTDYLEEQGMETLIAKYMHRADSDLDLLQQFTIYEAVLAYEDGDDICRTRTIDPSIRQVPRITSSDRDSLDRRKSKRHNQTPPPPPPAKNRKVGVEEIEKEMGVGVNLEDGKARRSSSDDDHITVININGDTYGIPQDDLSGVKRRWWCCIGGGVCGVVLGVVVIKYLVMIVVVVMGLVMVVYW</sequence>
<evidence type="ECO:0000313" key="5">
    <source>
        <dbReference type="Proteomes" id="UP000324222"/>
    </source>
</evidence>
<evidence type="ECO:0000256" key="1">
    <source>
        <dbReference type="SAM" id="MobiDB-lite"/>
    </source>
</evidence>
<dbReference type="EMBL" id="VSRR010033176">
    <property type="protein sequence ID" value="MPC71603.1"/>
    <property type="molecule type" value="Genomic_DNA"/>
</dbReference>
<comment type="caution">
    <text evidence="4">The sequence shown here is derived from an EMBL/GenBank/DDBJ whole genome shotgun (WGS) entry which is preliminary data.</text>
</comment>
<dbReference type="OrthoDB" id="9806920at2759"/>
<feature type="domain" description="FHOD1/3-like FH3" evidence="3">
    <location>
        <begin position="1"/>
        <end position="31"/>
    </location>
</feature>
<keyword evidence="2" id="KW-0472">Membrane</keyword>
<keyword evidence="2" id="KW-1133">Transmembrane helix</keyword>
<organism evidence="4 5">
    <name type="scientific">Portunus trituberculatus</name>
    <name type="common">Swimming crab</name>
    <name type="synonym">Neptunus trituberculatus</name>
    <dbReference type="NCBI Taxonomy" id="210409"/>
    <lineage>
        <taxon>Eukaryota</taxon>
        <taxon>Metazoa</taxon>
        <taxon>Ecdysozoa</taxon>
        <taxon>Arthropoda</taxon>
        <taxon>Crustacea</taxon>
        <taxon>Multicrustacea</taxon>
        <taxon>Malacostraca</taxon>
        <taxon>Eumalacostraca</taxon>
        <taxon>Eucarida</taxon>
        <taxon>Decapoda</taxon>
        <taxon>Pleocyemata</taxon>
        <taxon>Brachyura</taxon>
        <taxon>Eubrachyura</taxon>
        <taxon>Portunoidea</taxon>
        <taxon>Portunidae</taxon>
        <taxon>Portuninae</taxon>
        <taxon>Portunus</taxon>
    </lineage>
</organism>
<feature type="transmembrane region" description="Helical" evidence="2">
    <location>
        <begin position="169"/>
        <end position="202"/>
    </location>
</feature>
<dbReference type="PANTHER" id="PTHR45920">
    <property type="entry name" value="FORMIN HOMOLOGY 2 DOMAIN CONTAINING, ISOFORM I"/>
    <property type="match status" value="1"/>
</dbReference>
<keyword evidence="2" id="KW-0812">Transmembrane</keyword>
<dbReference type="Gene3D" id="1.25.10.10">
    <property type="entry name" value="Leucine-rich Repeat Variant"/>
    <property type="match status" value="1"/>
</dbReference>
<dbReference type="GO" id="GO:0030866">
    <property type="term" value="P:cortical actin cytoskeleton organization"/>
    <property type="evidence" value="ECO:0007669"/>
    <property type="project" value="TreeGrafter"/>
</dbReference>
<gene>
    <name evidence="4" type="primary">Fhod3</name>
    <name evidence="4" type="ORF">E2C01_065886</name>
</gene>
<keyword evidence="5" id="KW-1185">Reference proteome</keyword>
<dbReference type="InterPro" id="IPR056771">
    <property type="entry name" value="FH3_FHOD1-3-like"/>
</dbReference>
<dbReference type="GO" id="GO:0005856">
    <property type="term" value="C:cytoskeleton"/>
    <property type="evidence" value="ECO:0007669"/>
    <property type="project" value="TreeGrafter"/>
</dbReference>
<feature type="region of interest" description="Disordered" evidence="1">
    <location>
        <begin position="76"/>
        <end position="113"/>
    </location>
</feature>
<dbReference type="Pfam" id="PF24959">
    <property type="entry name" value="FH3_FHOD1-3"/>
    <property type="match status" value="1"/>
</dbReference>
<dbReference type="InterPro" id="IPR011989">
    <property type="entry name" value="ARM-like"/>
</dbReference>
<reference evidence="4 5" key="1">
    <citation type="submission" date="2019-05" db="EMBL/GenBank/DDBJ databases">
        <title>Another draft genome of Portunus trituberculatus and its Hox gene families provides insights of decapod evolution.</title>
        <authorList>
            <person name="Jeong J.-H."/>
            <person name="Song I."/>
            <person name="Kim S."/>
            <person name="Choi T."/>
            <person name="Kim D."/>
            <person name="Ryu S."/>
            <person name="Kim W."/>
        </authorList>
    </citation>
    <scope>NUCLEOTIDE SEQUENCE [LARGE SCALE GENOMIC DNA]</scope>
    <source>
        <tissue evidence="4">Muscle</tissue>
    </source>
</reference>
<accession>A0A5B7HNB8</accession>
<evidence type="ECO:0000259" key="3">
    <source>
        <dbReference type="Pfam" id="PF24959"/>
    </source>
</evidence>
<dbReference type="Proteomes" id="UP000324222">
    <property type="component" value="Unassembled WGS sequence"/>
</dbReference>
<evidence type="ECO:0000256" key="2">
    <source>
        <dbReference type="SAM" id="Phobius"/>
    </source>
</evidence>
<dbReference type="AlphaFoldDB" id="A0A5B7HNB8"/>
<dbReference type="PANTHER" id="PTHR45920:SF4">
    <property type="entry name" value="FORMIN HOMOLOGY 2 DOMAIN CONTAINING, ISOFORM I"/>
    <property type="match status" value="1"/>
</dbReference>